<feature type="compositionally biased region" description="Low complexity" evidence="2">
    <location>
        <begin position="450"/>
        <end position="465"/>
    </location>
</feature>
<proteinExistence type="predicted"/>
<evidence type="ECO:0000256" key="2">
    <source>
        <dbReference type="SAM" id="MobiDB-lite"/>
    </source>
</evidence>
<comment type="caution">
    <text evidence="3">The sequence shown here is derived from an EMBL/GenBank/DDBJ whole genome shotgun (WGS) entry which is preliminary data.</text>
</comment>
<feature type="coiled-coil region" evidence="1">
    <location>
        <begin position="50"/>
        <end position="84"/>
    </location>
</feature>
<evidence type="ECO:0000256" key="1">
    <source>
        <dbReference type="SAM" id="Coils"/>
    </source>
</evidence>
<sequence>MLSEPLAVSAPAVPKAWSESGDFRGTPKARESRSPVEFESVSNGYLSEKYEALQRQLASTQRTCAEQLQRQERLQLELRDTQAQDALVSELVARQASLVSLREVALSARQEAMCQAGRLRDEQLAGARAEQRCAQLAEECRQGAVRYDQAVQQLAEQDREIARHRFEAMSNSRRLRQTNADVHVVKEDLRIESQRQLLAQNELQELEQSLQLARHHLRLAEEDADRARKAVTDKKKELIEADGEVQSLGEAVKEVQQDLGRTKEENERRVSDSKAQTLWRDSLHVDLYKVENKCEAITAEVQACRQSIAELEAAVAECKVHSVQAFREKDTLTQKVQELKAEQQQLDGLCLALRRASHAEELAMEDLQAELQMAFVRKESLMEEIAANTQACSAIGKQLDQLRPDIAEADERSGSLEMRLVQKSKDLEGELQRERALRQNFTSGLVNSTAALASPAPKSPSQAPKSPSPLPASQCLAPPLTSPGTMPLRRLH</sequence>
<feature type="region of interest" description="Disordered" evidence="2">
    <location>
        <begin position="449"/>
        <end position="492"/>
    </location>
</feature>
<name>A0ABP0QEV0_9DINO</name>
<accession>A0ABP0QEV0</accession>
<keyword evidence="1" id="KW-0175">Coiled coil</keyword>
<dbReference type="Gene3D" id="1.10.287.1490">
    <property type="match status" value="1"/>
</dbReference>
<feature type="coiled-coil region" evidence="1">
    <location>
        <begin position="203"/>
        <end position="265"/>
    </location>
</feature>
<feature type="region of interest" description="Disordered" evidence="2">
    <location>
        <begin position="1"/>
        <end position="38"/>
    </location>
</feature>
<protein>
    <submittedName>
        <fullName evidence="3">APPLE domain-containing protein</fullName>
    </submittedName>
</protein>
<feature type="coiled-coil region" evidence="1">
    <location>
        <begin position="119"/>
        <end position="167"/>
    </location>
</feature>
<organism evidence="3 4">
    <name type="scientific">Durusdinium trenchii</name>
    <dbReference type="NCBI Taxonomy" id="1381693"/>
    <lineage>
        <taxon>Eukaryota</taxon>
        <taxon>Sar</taxon>
        <taxon>Alveolata</taxon>
        <taxon>Dinophyceae</taxon>
        <taxon>Suessiales</taxon>
        <taxon>Symbiodiniaceae</taxon>
        <taxon>Durusdinium</taxon>
    </lineage>
</organism>
<evidence type="ECO:0000313" key="4">
    <source>
        <dbReference type="Proteomes" id="UP001642464"/>
    </source>
</evidence>
<reference evidence="3 4" key="1">
    <citation type="submission" date="2024-02" db="EMBL/GenBank/DDBJ databases">
        <authorList>
            <person name="Chen Y."/>
            <person name="Shah S."/>
            <person name="Dougan E. K."/>
            <person name="Thang M."/>
            <person name="Chan C."/>
        </authorList>
    </citation>
    <scope>NUCLEOTIDE SEQUENCE [LARGE SCALE GENOMIC DNA]</scope>
</reference>
<evidence type="ECO:0000313" key="3">
    <source>
        <dbReference type="EMBL" id="CAK9086744.1"/>
    </source>
</evidence>
<keyword evidence="4" id="KW-1185">Reference proteome</keyword>
<gene>
    <name evidence="3" type="ORF">SCF082_LOCUS41029</name>
</gene>
<dbReference type="Proteomes" id="UP001642464">
    <property type="component" value="Unassembled WGS sequence"/>
</dbReference>
<feature type="coiled-coil region" evidence="1">
    <location>
        <begin position="294"/>
        <end position="384"/>
    </location>
</feature>
<dbReference type="EMBL" id="CAXAMM010039479">
    <property type="protein sequence ID" value="CAK9086744.1"/>
    <property type="molecule type" value="Genomic_DNA"/>
</dbReference>